<dbReference type="PANTHER" id="PTHR36832">
    <property type="entry name" value="SLR1174 PROTEIN-RELATED"/>
    <property type="match status" value="1"/>
</dbReference>
<keyword evidence="2" id="KW-1185">Reference proteome</keyword>
<name>A0A2A5SEM6_9LACT</name>
<dbReference type="EMBL" id="CP047628">
    <property type="protein sequence ID" value="QIW58452.1"/>
    <property type="molecule type" value="Genomic_DNA"/>
</dbReference>
<dbReference type="PANTHER" id="PTHR36832:SF1">
    <property type="entry name" value="SLR1174 PROTEIN"/>
    <property type="match status" value="1"/>
</dbReference>
<dbReference type="Proteomes" id="UP000501558">
    <property type="component" value="Chromosome"/>
</dbReference>
<dbReference type="Pfam" id="PF06182">
    <property type="entry name" value="ABC2_membrane_6"/>
    <property type="match status" value="1"/>
</dbReference>
<evidence type="ECO:0000313" key="1">
    <source>
        <dbReference type="EMBL" id="QIW58452.1"/>
    </source>
</evidence>
<proteinExistence type="predicted"/>
<dbReference type="InterPro" id="IPR010390">
    <property type="entry name" value="ABC-2_transporter-like"/>
</dbReference>
<reference evidence="1 2" key="1">
    <citation type="submission" date="2019-12" db="EMBL/GenBank/DDBJ databases">
        <title>Whole genome sequences of Lactococcus raffinolactis strains isolated from sewage.</title>
        <authorList>
            <person name="Ybazeta G."/>
            <person name="Ross M."/>
            <person name="Brabant-Kirwan D."/>
            <person name="Saleh M."/>
            <person name="Dillon J.A."/>
            <person name="Splinter K."/>
            <person name="Nokhbeh R."/>
        </authorList>
    </citation>
    <scope>NUCLEOTIDE SEQUENCE [LARGE SCALE GENOMIC DNA]</scope>
    <source>
        <strain evidence="1 2">Lr_19_14</strain>
    </source>
</reference>
<dbReference type="OrthoDB" id="8582979at2"/>
<organism evidence="1 2">
    <name type="scientific">Pseudolactococcus raffinolactis</name>
    <dbReference type="NCBI Taxonomy" id="1366"/>
    <lineage>
        <taxon>Bacteria</taxon>
        <taxon>Bacillati</taxon>
        <taxon>Bacillota</taxon>
        <taxon>Bacilli</taxon>
        <taxon>Lactobacillales</taxon>
        <taxon>Streptococcaceae</taxon>
        <taxon>Pseudolactococcus</taxon>
    </lineage>
</organism>
<protein>
    <submittedName>
        <fullName evidence="1">ABC transporter permease</fullName>
    </submittedName>
</protein>
<dbReference type="RefSeq" id="WP_061774269.1">
    <property type="nucleotide sequence ID" value="NZ_BAAAXH010000082.1"/>
</dbReference>
<dbReference type="AlphaFoldDB" id="A0A2A5SEM6"/>
<accession>A0A2A5SEM6</accession>
<gene>
    <name evidence="1" type="ORF">GU334_05825</name>
</gene>
<sequence>MFKRFRQYRPFIDAGIQGSMAFRLDFLLFRLGDILGAVVTYFLWRAIFDASTHATLNDFTLPEMSLYVFLSFYVGTFTHSHSNDDIGDDVKSGTIAMRLLKPISFSATYLFEEIGRKLVQIFMITVPILGGILLFQLFHAQSLPLNPVNICLFLISCLLGYLLNFYFNLCFGFSAFVLKNLWGANLMKNSIVNFMSGTLIPLSFFPDIVSKILSISPFASLIYTPVTIYLGRYTLTVALELIALQVFWVLFFYGLSKLIWRVSIKHLTVQGG</sequence>
<evidence type="ECO:0000313" key="2">
    <source>
        <dbReference type="Proteomes" id="UP000501558"/>
    </source>
</evidence>
<dbReference type="GeneID" id="93295121"/>